<evidence type="ECO:0000313" key="3">
    <source>
        <dbReference type="EMBL" id="AIC26491.1"/>
    </source>
</evidence>
<gene>
    <name evidence="3" type="ORF">IE4771_CH01345</name>
</gene>
<proteinExistence type="predicted"/>
<dbReference type="PIRSF" id="PIRSF009471">
    <property type="entry name" value="UCP009471"/>
    <property type="match status" value="1"/>
</dbReference>
<evidence type="ECO:0000256" key="1">
    <source>
        <dbReference type="SAM" id="Phobius"/>
    </source>
</evidence>
<dbReference type="Gene3D" id="2.60.120.1600">
    <property type="match status" value="1"/>
</dbReference>
<reference evidence="3 4" key="1">
    <citation type="submission" date="2013-12" db="EMBL/GenBank/DDBJ databases">
        <title>Complete genome sequence of Rhizobium etli bv. mimosae IE4771.</title>
        <authorList>
            <person name="Bustos P."/>
            <person name="Santamaria R.I."/>
            <person name="Lozano L."/>
            <person name="Ormeno-Orrillo E."/>
            <person name="Rogel M.A."/>
            <person name="Romero D."/>
            <person name="Cevallos M.A."/>
            <person name="Martinez-Romero E."/>
            <person name="Gonzalez V."/>
        </authorList>
    </citation>
    <scope>NUCLEOTIDE SEQUENCE [LARGE SCALE GENOMIC DNA]</scope>
    <source>
        <strain evidence="3 4">IE4771</strain>
    </source>
</reference>
<evidence type="ECO:0000313" key="4">
    <source>
        <dbReference type="Proteomes" id="UP000027180"/>
    </source>
</evidence>
<dbReference type="SUPFAM" id="SSF160935">
    <property type="entry name" value="VPA0735-like"/>
    <property type="match status" value="1"/>
</dbReference>
<dbReference type="OrthoDB" id="7837485at2"/>
<keyword evidence="1" id="KW-0472">Membrane</keyword>
<dbReference type="InterPro" id="IPR012038">
    <property type="entry name" value="UCP009471"/>
</dbReference>
<sequence length="195" mass="20512">MFRFPLFILITLIVAFGGGIMISLYALDATQGFGAIKLGAWEAFPALQTVDADPYAKSHRARAGKLLYGSAEGLTFTASVDDEGARLNAGCRYRISGQTPPARLWTLFTADNGGNPAAVKTGLPSALNSWTVLRQPDSSFSIEISAVAQPGNWLALPQAGTFRLVLTLFDTPTAGSSGVIDLAMPKLTKTGCGNA</sequence>
<protein>
    <recommendedName>
        <fullName evidence="2">DUF1214 domain-containing protein</fullName>
    </recommendedName>
</protein>
<organism evidence="3 4">
    <name type="scientific">Rhizobium etli bv. mimosae str. IE4771</name>
    <dbReference type="NCBI Taxonomy" id="1432050"/>
    <lineage>
        <taxon>Bacteria</taxon>
        <taxon>Pseudomonadati</taxon>
        <taxon>Pseudomonadota</taxon>
        <taxon>Alphaproteobacteria</taxon>
        <taxon>Hyphomicrobiales</taxon>
        <taxon>Rhizobiaceae</taxon>
        <taxon>Rhizobium/Agrobacterium group</taxon>
        <taxon>Rhizobium</taxon>
    </lineage>
</organism>
<dbReference type="KEGG" id="rei:IE4771_CH01345"/>
<keyword evidence="1" id="KW-0812">Transmembrane</keyword>
<dbReference type="Pfam" id="PF06742">
    <property type="entry name" value="DUF1214"/>
    <property type="match status" value="1"/>
</dbReference>
<dbReference type="HOGENOM" id="CLU_099815_1_0_5"/>
<feature type="transmembrane region" description="Helical" evidence="1">
    <location>
        <begin position="6"/>
        <end position="27"/>
    </location>
</feature>
<feature type="domain" description="DUF1214" evidence="2">
    <location>
        <begin position="72"/>
        <end position="172"/>
    </location>
</feature>
<keyword evidence="1" id="KW-1133">Transmembrane helix</keyword>
<name>A0A060I4S0_RHIET</name>
<dbReference type="InterPro" id="IPR010621">
    <property type="entry name" value="DUF1214"/>
</dbReference>
<dbReference type="RefSeq" id="WP_009994723.1">
    <property type="nucleotide sequence ID" value="NZ_CP006986.1"/>
</dbReference>
<dbReference type="EMBL" id="CP006986">
    <property type="protein sequence ID" value="AIC26491.1"/>
    <property type="molecule type" value="Genomic_DNA"/>
</dbReference>
<evidence type="ECO:0000259" key="2">
    <source>
        <dbReference type="Pfam" id="PF06742"/>
    </source>
</evidence>
<dbReference type="AlphaFoldDB" id="A0A060I4S0"/>
<dbReference type="Proteomes" id="UP000027180">
    <property type="component" value="Chromosome"/>
</dbReference>
<accession>A0A060I4S0</accession>